<dbReference type="InterPro" id="IPR010569">
    <property type="entry name" value="Myotubularin-like_Pase_dom"/>
</dbReference>
<gene>
    <name evidence="6" type="ORF">P5673_013209</name>
</gene>
<dbReference type="InterPro" id="IPR016130">
    <property type="entry name" value="Tyr_Pase_AS"/>
</dbReference>
<comment type="similarity">
    <text evidence="1">Belongs to the protein-tyrosine phosphatase family. Non-receptor class myotubularin subfamily.</text>
</comment>
<dbReference type="SMART" id="SM00404">
    <property type="entry name" value="PTPc_motif"/>
    <property type="match status" value="1"/>
</dbReference>
<dbReference type="InterPro" id="IPR011993">
    <property type="entry name" value="PH-like_dom_sf"/>
</dbReference>
<dbReference type="InterPro" id="IPR048994">
    <property type="entry name" value="PH-GRAM_MTMR6-9"/>
</dbReference>
<reference evidence="6" key="2">
    <citation type="journal article" date="2023" name="Science">
        <title>Genomic signatures of disease resistance in endangered staghorn corals.</title>
        <authorList>
            <person name="Vollmer S.V."/>
            <person name="Selwyn J.D."/>
            <person name="Despard B.A."/>
            <person name="Roesel C.L."/>
        </authorList>
    </citation>
    <scope>NUCLEOTIDE SEQUENCE</scope>
    <source>
        <strain evidence="6">K2</strain>
    </source>
</reference>
<dbReference type="InterPro" id="IPR003595">
    <property type="entry name" value="Tyr_Pase_cat"/>
</dbReference>
<evidence type="ECO:0000256" key="1">
    <source>
        <dbReference type="ARBA" id="ARBA00007471"/>
    </source>
</evidence>
<dbReference type="Pfam" id="PF21098">
    <property type="entry name" value="PH-GRAM_MTMR6-like"/>
    <property type="match status" value="1"/>
</dbReference>
<keyword evidence="2" id="KW-0443">Lipid metabolism</keyword>
<accession>A0AAD9V7E6</accession>
<name>A0AAD9V7E6_ACRCE</name>
<dbReference type="InterPro" id="IPR030564">
    <property type="entry name" value="Myotubularin"/>
</dbReference>
<dbReference type="PROSITE" id="PS00383">
    <property type="entry name" value="TYR_PHOSPHATASE_1"/>
    <property type="match status" value="1"/>
</dbReference>
<proteinExistence type="inferred from homology"/>
<evidence type="ECO:0000256" key="3">
    <source>
        <dbReference type="PIRSR" id="PIRSR630564-1"/>
    </source>
</evidence>
<protein>
    <submittedName>
        <fullName evidence="6">Myotubularin-related protein 8</fullName>
    </submittedName>
</protein>
<sequence length="575" mass="64877">MDVIKLPKVENVRLMTKHGKKKAATGTLYLTATHLIFVDPDCSKETWKLPLNAAGSPLRIKCKNFHEKLTRSAGWALFDVQSEFARMGLPNSQWCCSSVNKEYQICDTYPSILYLPASVSSSINAMANKAAGKGYESTDFYENVKFQFLGIENIHVMRQSLQKMTELVCETPDIAAKTFVSGLDGSGWLKHIKAILDTSIFIAKAVAEEKISVVVHCSDGWDRTAQTCSIASIILDPYYRTIHGFQVLVEKEWLSFGHKFTDRCGFLQSDGKETSPVFLQFLEGVWQLLEQFPFAFQFNERFLLTLHDHLYSCQFGTFLGNCERERKEHRLPEKTFSLWGYMWQNISDYANPLYRGGDEELFWPSTSPQVLKFWRSMYNRYDNDIHPREKVMDAISSIIDHNDSLLDHIKFLSSNYSCTACSGDRNFIDMKLGNLMYEVPVGNSSDSTPLANSLNGVEVDTAQPGSHTSDEDSLSWSSSIFSTYTSDASYISQDSGIGKTVPDDLQISLKRQGLTVDDLLESIPPFVVEWHITVGTVEKCSVNDVLTNNAHYQVITQIIASQSARIATRPSRNIN</sequence>
<reference evidence="6" key="1">
    <citation type="journal article" date="2023" name="G3 (Bethesda)">
        <title>Whole genome assembly and annotation of the endangered Caribbean coral Acropora cervicornis.</title>
        <authorList>
            <person name="Selwyn J.D."/>
            <person name="Vollmer S.V."/>
        </authorList>
    </citation>
    <scope>NUCLEOTIDE SEQUENCE</scope>
    <source>
        <strain evidence="6">K2</strain>
    </source>
</reference>
<dbReference type="GO" id="GO:0004438">
    <property type="term" value="F:phosphatidylinositol-3-phosphate phosphatase activity"/>
    <property type="evidence" value="ECO:0007669"/>
    <property type="project" value="TreeGrafter"/>
</dbReference>
<dbReference type="EMBL" id="JARQWQ010000025">
    <property type="protein sequence ID" value="KAK2563495.1"/>
    <property type="molecule type" value="Genomic_DNA"/>
</dbReference>
<feature type="binding site" evidence="4">
    <location>
        <begin position="153"/>
        <end position="154"/>
    </location>
    <ligand>
        <name>substrate</name>
    </ligand>
</feature>
<dbReference type="InterPro" id="IPR029021">
    <property type="entry name" value="Prot-tyrosine_phosphatase-like"/>
</dbReference>
<dbReference type="PANTHER" id="PTHR10807:SF8">
    <property type="entry name" value="PHOSPHATIDYLINOSITOL-3-PHOSPHATE PHOSPHATASE"/>
    <property type="match status" value="1"/>
</dbReference>
<dbReference type="Pfam" id="PF06602">
    <property type="entry name" value="Myotub-related"/>
    <property type="match status" value="2"/>
</dbReference>
<dbReference type="PANTHER" id="PTHR10807">
    <property type="entry name" value="MYOTUBULARIN-RELATED"/>
    <property type="match status" value="1"/>
</dbReference>
<dbReference type="GO" id="GO:0046856">
    <property type="term" value="P:phosphatidylinositol dephosphorylation"/>
    <property type="evidence" value="ECO:0007669"/>
    <property type="project" value="TreeGrafter"/>
</dbReference>
<dbReference type="PROSITE" id="PS51339">
    <property type="entry name" value="PPASE_MYOTUBULARIN"/>
    <property type="match status" value="1"/>
</dbReference>
<dbReference type="GO" id="GO:0106018">
    <property type="term" value="F:phosphatidylinositol-3,5-bisphosphate phosphatase activity"/>
    <property type="evidence" value="ECO:0007669"/>
    <property type="project" value="TreeGrafter"/>
</dbReference>
<evidence type="ECO:0000256" key="2">
    <source>
        <dbReference type="ARBA" id="ARBA00023098"/>
    </source>
</evidence>
<organism evidence="6 7">
    <name type="scientific">Acropora cervicornis</name>
    <name type="common">Staghorn coral</name>
    <dbReference type="NCBI Taxonomy" id="6130"/>
    <lineage>
        <taxon>Eukaryota</taxon>
        <taxon>Metazoa</taxon>
        <taxon>Cnidaria</taxon>
        <taxon>Anthozoa</taxon>
        <taxon>Hexacorallia</taxon>
        <taxon>Scleractinia</taxon>
        <taxon>Astrocoeniina</taxon>
        <taxon>Acroporidae</taxon>
        <taxon>Acropora</taxon>
    </lineage>
</organism>
<evidence type="ECO:0000313" key="7">
    <source>
        <dbReference type="Proteomes" id="UP001249851"/>
    </source>
</evidence>
<feature type="domain" description="Myotubularin phosphatase" evidence="5">
    <location>
        <begin position="74"/>
        <end position="378"/>
    </location>
</feature>
<dbReference type="SUPFAM" id="SSF52799">
    <property type="entry name" value="(Phosphotyrosine protein) phosphatases II"/>
    <property type="match status" value="1"/>
</dbReference>
<feature type="active site" description="Phosphocysteine intermediate" evidence="3">
    <location>
        <position position="217"/>
    </location>
</feature>
<keyword evidence="7" id="KW-1185">Reference proteome</keyword>
<comment type="caution">
    <text evidence="6">The sequence shown here is derived from an EMBL/GenBank/DDBJ whole genome shotgun (WGS) entry which is preliminary data.</text>
</comment>
<dbReference type="Proteomes" id="UP001249851">
    <property type="component" value="Unassembled WGS sequence"/>
</dbReference>
<dbReference type="AlphaFoldDB" id="A0AAD9V7E6"/>
<evidence type="ECO:0000313" key="6">
    <source>
        <dbReference type="EMBL" id="KAK2563495.1"/>
    </source>
</evidence>
<feature type="binding site" evidence="4">
    <location>
        <begin position="217"/>
        <end position="223"/>
    </location>
    <ligand>
        <name>substrate</name>
    </ligand>
</feature>
<dbReference type="Gene3D" id="2.30.29.30">
    <property type="entry name" value="Pleckstrin-homology domain (PH domain)/Phosphotyrosine-binding domain (PTB)"/>
    <property type="match status" value="1"/>
</dbReference>
<evidence type="ECO:0000259" key="5">
    <source>
        <dbReference type="PROSITE" id="PS51339"/>
    </source>
</evidence>
<evidence type="ECO:0000256" key="4">
    <source>
        <dbReference type="PIRSR" id="PIRSR630564-2"/>
    </source>
</evidence>
<dbReference type="GO" id="GO:0005737">
    <property type="term" value="C:cytoplasm"/>
    <property type="evidence" value="ECO:0007669"/>
    <property type="project" value="TreeGrafter"/>
</dbReference>